<keyword evidence="1" id="KW-0472">Membrane</keyword>
<reference evidence="3 4" key="1">
    <citation type="submission" date="2019-09" db="EMBL/GenBank/DDBJ databases">
        <title>Actinomadura physcomitrii sp. nov., a novel actinomycete isolated from moss [Physcomitrium sphaericum (Ludw) Fuernr].</title>
        <authorList>
            <person name="Liu C."/>
            <person name="Zhuang X."/>
        </authorList>
    </citation>
    <scope>NUCLEOTIDE SEQUENCE [LARGE SCALE GENOMIC DNA]</scope>
    <source>
        <strain evidence="3 4">CYP1-1B</strain>
    </source>
</reference>
<dbReference type="Pfam" id="PF10756">
    <property type="entry name" value="bPH_6"/>
    <property type="match status" value="1"/>
</dbReference>
<feature type="transmembrane region" description="Helical" evidence="1">
    <location>
        <begin position="18"/>
        <end position="39"/>
    </location>
</feature>
<proteinExistence type="predicted"/>
<feature type="domain" description="Low molecular weight protein antigen 6 PH" evidence="2">
    <location>
        <begin position="66"/>
        <end position="119"/>
    </location>
</feature>
<dbReference type="Proteomes" id="UP000483004">
    <property type="component" value="Unassembled WGS sequence"/>
</dbReference>
<dbReference type="InterPro" id="IPR019692">
    <property type="entry name" value="CFP-6_PH"/>
</dbReference>
<dbReference type="EMBL" id="WBMR01000020">
    <property type="protein sequence ID" value="KAB2384653.1"/>
    <property type="molecule type" value="Genomic_DNA"/>
</dbReference>
<dbReference type="AlphaFoldDB" id="A0A6L3W051"/>
<keyword evidence="4" id="KW-1185">Reference proteome</keyword>
<evidence type="ECO:0000259" key="2">
    <source>
        <dbReference type="Pfam" id="PF10756"/>
    </source>
</evidence>
<accession>A0A6L3W051</accession>
<feature type="transmembrane region" description="Helical" evidence="1">
    <location>
        <begin position="46"/>
        <end position="65"/>
    </location>
</feature>
<dbReference type="RefSeq" id="WP_151539782.1">
    <property type="nucleotide sequence ID" value="NZ_WBMR01000020.1"/>
</dbReference>
<evidence type="ECO:0000313" key="4">
    <source>
        <dbReference type="Proteomes" id="UP000483004"/>
    </source>
</evidence>
<keyword evidence="1" id="KW-1133">Transmembrane helix</keyword>
<evidence type="ECO:0000313" key="3">
    <source>
        <dbReference type="EMBL" id="KAB2384653.1"/>
    </source>
</evidence>
<evidence type="ECO:0000256" key="1">
    <source>
        <dbReference type="SAM" id="Phobius"/>
    </source>
</evidence>
<protein>
    <recommendedName>
        <fullName evidence="2">Low molecular weight protein antigen 6 PH domain-containing protein</fullName>
    </recommendedName>
</protein>
<organism evidence="3 4">
    <name type="scientific">Actinomadura montaniterrae</name>
    <dbReference type="NCBI Taxonomy" id="1803903"/>
    <lineage>
        <taxon>Bacteria</taxon>
        <taxon>Bacillati</taxon>
        <taxon>Actinomycetota</taxon>
        <taxon>Actinomycetes</taxon>
        <taxon>Streptosporangiales</taxon>
        <taxon>Thermomonosporaceae</taxon>
        <taxon>Actinomadura</taxon>
    </lineage>
</organism>
<comment type="caution">
    <text evidence="3">The sequence shown here is derived from an EMBL/GenBank/DDBJ whole genome shotgun (WGS) entry which is preliminary data.</text>
</comment>
<gene>
    <name evidence="3" type="ORF">F9B16_10305</name>
</gene>
<sequence>MAGENDPVVFRPTLAGRAGAVLCALVGAAATAGSVVLLARDGFDRGLVSTLIIMAGVTAFAGGSARSRITIADGCVVVRNPLWTHRVRLGEIAAVEPGYSGLRITTAEGRTVTAWAVQKSNWSTWRGRRTRADEVAAAIVRSAVR</sequence>
<name>A0A6L3W051_9ACTN</name>
<keyword evidence="1" id="KW-0812">Transmembrane</keyword>
<dbReference type="OrthoDB" id="3401377at2"/>